<dbReference type="EMBL" id="JACXIZ010000027">
    <property type="protein sequence ID" value="MBD2846765.1"/>
    <property type="molecule type" value="Genomic_DNA"/>
</dbReference>
<gene>
    <name evidence="1" type="ORF">IDH44_16330</name>
</gene>
<proteinExistence type="predicted"/>
<reference evidence="1" key="1">
    <citation type="submission" date="2020-09" db="EMBL/GenBank/DDBJ databases">
        <title>A novel bacterium of genus Paenibacillus, isolated from South China Sea.</title>
        <authorList>
            <person name="Huang H."/>
            <person name="Mo K."/>
            <person name="Hu Y."/>
        </authorList>
    </citation>
    <scope>NUCLEOTIDE SEQUENCE</scope>
    <source>
        <strain evidence="1">IB182496</strain>
    </source>
</reference>
<sequence>MAKIARKDKNVNNHYQGGEVVTLRRLMRKKGAGASAANALQNRLQGASLRIARALSKRRAGMHEMGIDFGVDAGRRIRVIEVNSNHPQFHPLKTPDRAMYDRMLSYARSYGRKTAR</sequence>
<organism evidence="1 2">
    <name type="scientific">Paenibacillus sabuli</name>
    <dbReference type="NCBI Taxonomy" id="2772509"/>
    <lineage>
        <taxon>Bacteria</taxon>
        <taxon>Bacillati</taxon>
        <taxon>Bacillota</taxon>
        <taxon>Bacilli</taxon>
        <taxon>Bacillales</taxon>
        <taxon>Paenibacillaceae</taxon>
        <taxon>Paenibacillus</taxon>
    </lineage>
</organism>
<dbReference type="AlphaFoldDB" id="A0A927GT65"/>
<dbReference type="InterPro" id="IPR026838">
    <property type="entry name" value="YheC/D"/>
</dbReference>
<protein>
    <submittedName>
        <fullName evidence="1">Uncharacterized protein</fullName>
    </submittedName>
</protein>
<accession>A0A927GT65</accession>
<name>A0A927GT65_9BACL</name>
<evidence type="ECO:0000313" key="1">
    <source>
        <dbReference type="EMBL" id="MBD2846765.1"/>
    </source>
</evidence>
<dbReference type="Gene3D" id="3.30.470.20">
    <property type="entry name" value="ATP-grasp fold, B domain"/>
    <property type="match status" value="1"/>
</dbReference>
<dbReference type="Pfam" id="PF14398">
    <property type="entry name" value="ATPgrasp_YheCD"/>
    <property type="match status" value="1"/>
</dbReference>
<keyword evidence="2" id="KW-1185">Reference proteome</keyword>
<dbReference type="SUPFAM" id="SSF56059">
    <property type="entry name" value="Glutathione synthetase ATP-binding domain-like"/>
    <property type="match status" value="1"/>
</dbReference>
<evidence type="ECO:0000313" key="2">
    <source>
        <dbReference type="Proteomes" id="UP000621560"/>
    </source>
</evidence>
<dbReference type="Proteomes" id="UP000621560">
    <property type="component" value="Unassembled WGS sequence"/>
</dbReference>
<comment type="caution">
    <text evidence="1">The sequence shown here is derived from an EMBL/GenBank/DDBJ whole genome shotgun (WGS) entry which is preliminary data.</text>
</comment>